<dbReference type="EMBL" id="ML208315">
    <property type="protein sequence ID" value="TFK70328.1"/>
    <property type="molecule type" value="Genomic_DNA"/>
</dbReference>
<evidence type="ECO:0000313" key="2">
    <source>
        <dbReference type="Proteomes" id="UP000308600"/>
    </source>
</evidence>
<name>A0ACD3AWF4_9AGAR</name>
<gene>
    <name evidence="1" type="ORF">BDN72DRAFT_839260</name>
</gene>
<reference evidence="1 2" key="1">
    <citation type="journal article" date="2019" name="Nat. Ecol. Evol.">
        <title>Megaphylogeny resolves global patterns of mushroom evolution.</title>
        <authorList>
            <person name="Varga T."/>
            <person name="Krizsan K."/>
            <person name="Foldi C."/>
            <person name="Dima B."/>
            <person name="Sanchez-Garcia M."/>
            <person name="Sanchez-Ramirez S."/>
            <person name="Szollosi G.J."/>
            <person name="Szarkandi J.G."/>
            <person name="Papp V."/>
            <person name="Albert L."/>
            <person name="Andreopoulos W."/>
            <person name="Angelini C."/>
            <person name="Antonin V."/>
            <person name="Barry K.W."/>
            <person name="Bougher N.L."/>
            <person name="Buchanan P."/>
            <person name="Buyck B."/>
            <person name="Bense V."/>
            <person name="Catcheside P."/>
            <person name="Chovatia M."/>
            <person name="Cooper J."/>
            <person name="Damon W."/>
            <person name="Desjardin D."/>
            <person name="Finy P."/>
            <person name="Geml J."/>
            <person name="Haridas S."/>
            <person name="Hughes K."/>
            <person name="Justo A."/>
            <person name="Karasinski D."/>
            <person name="Kautmanova I."/>
            <person name="Kiss B."/>
            <person name="Kocsube S."/>
            <person name="Kotiranta H."/>
            <person name="LaButti K.M."/>
            <person name="Lechner B.E."/>
            <person name="Liimatainen K."/>
            <person name="Lipzen A."/>
            <person name="Lukacs Z."/>
            <person name="Mihaltcheva S."/>
            <person name="Morgado L.N."/>
            <person name="Niskanen T."/>
            <person name="Noordeloos M.E."/>
            <person name="Ohm R.A."/>
            <person name="Ortiz-Santana B."/>
            <person name="Ovrebo C."/>
            <person name="Racz N."/>
            <person name="Riley R."/>
            <person name="Savchenko A."/>
            <person name="Shiryaev A."/>
            <person name="Soop K."/>
            <person name="Spirin V."/>
            <person name="Szebenyi C."/>
            <person name="Tomsovsky M."/>
            <person name="Tulloss R.E."/>
            <person name="Uehling J."/>
            <person name="Grigoriev I.V."/>
            <person name="Vagvolgyi C."/>
            <person name="Papp T."/>
            <person name="Martin F.M."/>
            <person name="Miettinen O."/>
            <person name="Hibbett D.S."/>
            <person name="Nagy L.G."/>
        </authorList>
    </citation>
    <scope>NUCLEOTIDE SEQUENCE [LARGE SCALE GENOMIC DNA]</scope>
    <source>
        <strain evidence="1 2">NL-1719</strain>
    </source>
</reference>
<proteinExistence type="predicted"/>
<dbReference type="Proteomes" id="UP000308600">
    <property type="component" value="Unassembled WGS sequence"/>
</dbReference>
<sequence length="230" mass="25037">MSASTATLLKHALPLIRNYGFTREALAHSVLEMDASRSHTEPLSESAISALFGRGDEARRTLINAWLDQGISDMKVTTSPNTSLSATSSQATGAHRYPSVRDALHTRLRYNEPVLQYVPEAYAVLASPSSGVPPLDLLPALRHNVRIADEACYVGRDTSKLWYTRRASLAAIYGAAELHQLTSPETAHAFLDTLLDGSSTIKQSLDDAGLFTEYFFKSWKGIIKSSGVLG</sequence>
<accession>A0ACD3AWF4</accession>
<protein>
    <submittedName>
        <fullName evidence="1">Uncharacterized protein</fullName>
    </submittedName>
</protein>
<evidence type="ECO:0000313" key="1">
    <source>
        <dbReference type="EMBL" id="TFK70328.1"/>
    </source>
</evidence>
<organism evidence="1 2">
    <name type="scientific">Pluteus cervinus</name>
    <dbReference type="NCBI Taxonomy" id="181527"/>
    <lineage>
        <taxon>Eukaryota</taxon>
        <taxon>Fungi</taxon>
        <taxon>Dikarya</taxon>
        <taxon>Basidiomycota</taxon>
        <taxon>Agaricomycotina</taxon>
        <taxon>Agaricomycetes</taxon>
        <taxon>Agaricomycetidae</taxon>
        <taxon>Agaricales</taxon>
        <taxon>Pluteineae</taxon>
        <taxon>Pluteaceae</taxon>
        <taxon>Pluteus</taxon>
    </lineage>
</organism>
<keyword evidence="2" id="KW-1185">Reference proteome</keyword>